<dbReference type="Proteomes" id="UP000054270">
    <property type="component" value="Unassembled WGS sequence"/>
</dbReference>
<evidence type="ECO:0000313" key="1">
    <source>
        <dbReference type="EMBL" id="KJA23583.1"/>
    </source>
</evidence>
<name>A0A0D2MIT9_HYPSF</name>
<evidence type="ECO:0000313" key="2">
    <source>
        <dbReference type="Proteomes" id="UP000054270"/>
    </source>
</evidence>
<accession>A0A0D2MIT9</accession>
<sequence length="172" mass="19339">MSRISQVIFANKRPIPHLDHIQAYGSADVHLEDGTTKSPDYSYYDPNKPPKDSMLERYRRMYPTIIWEVAFAEDARKLGSDCARWVGASGGNINMAISITIQSLSEPDITEEFSGSITISVWRVHDFIEDEGTNDCECGFLRRTDGHSDEDLASPLADEYLFISNWGGDIVT</sequence>
<dbReference type="AlphaFoldDB" id="A0A0D2MIT9"/>
<gene>
    <name evidence="1" type="ORF">HYPSUDRAFT_581959</name>
</gene>
<dbReference type="EMBL" id="KN817542">
    <property type="protein sequence ID" value="KJA23583.1"/>
    <property type="molecule type" value="Genomic_DNA"/>
</dbReference>
<protein>
    <submittedName>
        <fullName evidence="1">Uncharacterized protein</fullName>
    </submittedName>
</protein>
<proteinExistence type="predicted"/>
<organism evidence="1 2">
    <name type="scientific">Hypholoma sublateritium (strain FD-334 SS-4)</name>
    <dbReference type="NCBI Taxonomy" id="945553"/>
    <lineage>
        <taxon>Eukaryota</taxon>
        <taxon>Fungi</taxon>
        <taxon>Dikarya</taxon>
        <taxon>Basidiomycota</taxon>
        <taxon>Agaricomycotina</taxon>
        <taxon>Agaricomycetes</taxon>
        <taxon>Agaricomycetidae</taxon>
        <taxon>Agaricales</taxon>
        <taxon>Agaricineae</taxon>
        <taxon>Strophariaceae</taxon>
        <taxon>Hypholoma</taxon>
    </lineage>
</organism>
<dbReference type="OrthoDB" id="2634410at2759"/>
<keyword evidence="2" id="KW-1185">Reference proteome</keyword>
<dbReference type="STRING" id="945553.A0A0D2MIT9"/>
<reference evidence="2" key="1">
    <citation type="submission" date="2014-04" db="EMBL/GenBank/DDBJ databases">
        <title>Evolutionary Origins and Diversification of the Mycorrhizal Mutualists.</title>
        <authorList>
            <consortium name="DOE Joint Genome Institute"/>
            <consortium name="Mycorrhizal Genomics Consortium"/>
            <person name="Kohler A."/>
            <person name="Kuo A."/>
            <person name="Nagy L.G."/>
            <person name="Floudas D."/>
            <person name="Copeland A."/>
            <person name="Barry K.W."/>
            <person name="Cichocki N."/>
            <person name="Veneault-Fourrey C."/>
            <person name="LaButti K."/>
            <person name="Lindquist E.A."/>
            <person name="Lipzen A."/>
            <person name="Lundell T."/>
            <person name="Morin E."/>
            <person name="Murat C."/>
            <person name="Riley R."/>
            <person name="Ohm R."/>
            <person name="Sun H."/>
            <person name="Tunlid A."/>
            <person name="Henrissat B."/>
            <person name="Grigoriev I.V."/>
            <person name="Hibbett D.S."/>
            <person name="Martin F."/>
        </authorList>
    </citation>
    <scope>NUCLEOTIDE SEQUENCE [LARGE SCALE GENOMIC DNA]</scope>
    <source>
        <strain evidence="2">FD-334 SS-4</strain>
    </source>
</reference>